<dbReference type="Proteomes" id="UP000244005">
    <property type="component" value="Unassembled WGS sequence"/>
</dbReference>
<organism evidence="1 2">
    <name type="scientific">Marchantia polymorpha</name>
    <name type="common">Common liverwort</name>
    <name type="synonym">Marchantia aquatica</name>
    <dbReference type="NCBI Taxonomy" id="3197"/>
    <lineage>
        <taxon>Eukaryota</taxon>
        <taxon>Viridiplantae</taxon>
        <taxon>Streptophyta</taxon>
        <taxon>Embryophyta</taxon>
        <taxon>Marchantiophyta</taxon>
        <taxon>Marchantiopsida</taxon>
        <taxon>Marchantiidae</taxon>
        <taxon>Marchantiales</taxon>
        <taxon>Marchantiaceae</taxon>
        <taxon>Marchantia</taxon>
    </lineage>
</organism>
<evidence type="ECO:0000313" key="1">
    <source>
        <dbReference type="EMBL" id="PTQ31626.1"/>
    </source>
</evidence>
<keyword evidence="2" id="KW-1185">Reference proteome</keyword>
<evidence type="ECO:0000313" key="2">
    <source>
        <dbReference type="Proteomes" id="UP000244005"/>
    </source>
</evidence>
<name>A0A2R6WCP6_MARPO</name>
<dbReference type="Gramene" id="Mp2g17080.1">
    <property type="protein sequence ID" value="Mp2g17080.1.cds"/>
    <property type="gene ID" value="Mp2g17080"/>
</dbReference>
<protein>
    <submittedName>
        <fullName evidence="1">Uncharacterized protein</fullName>
    </submittedName>
</protein>
<sequence length="323" mass="36485">MSDTQKESQEQKSSAAEVSQATGNLFSQFSCLQFSTPKATVVDIERRLQRPTDPLTQLPVFFDSDSSNGTKALHALGKKKHLKPSLMTWRKSNAKRKLFNVSGKHTEEPKLHLRRSFDDYLDPQIIDEEARKLLRNTQDPHLKIPSDKESTTSAVQRGSFDWPSEELHAMYSCVQENTSNPKFFEAEAQIPSQPKERLGEQLKLSFVKNEACVYDTGPVHLPSQGPQAIKHSLQSIDRNFPGQVWNLSPLRKRLQARLKISSIGNVPASSDESCDLPTKNLQARSDEFSQDETVGTTSNPNDYLIRLEDTMERRSELSSDQVI</sequence>
<gene>
    <name evidence="1" type="ORF">MARPO_0109s0049</name>
</gene>
<reference evidence="2" key="1">
    <citation type="journal article" date="2017" name="Cell">
        <title>Insights into land plant evolution garnered from the Marchantia polymorpha genome.</title>
        <authorList>
            <person name="Bowman J.L."/>
            <person name="Kohchi T."/>
            <person name="Yamato K.T."/>
            <person name="Jenkins J."/>
            <person name="Shu S."/>
            <person name="Ishizaki K."/>
            <person name="Yamaoka S."/>
            <person name="Nishihama R."/>
            <person name="Nakamura Y."/>
            <person name="Berger F."/>
            <person name="Adam C."/>
            <person name="Aki S.S."/>
            <person name="Althoff F."/>
            <person name="Araki T."/>
            <person name="Arteaga-Vazquez M.A."/>
            <person name="Balasubrmanian S."/>
            <person name="Barry K."/>
            <person name="Bauer D."/>
            <person name="Boehm C.R."/>
            <person name="Briginshaw L."/>
            <person name="Caballero-Perez J."/>
            <person name="Catarino B."/>
            <person name="Chen F."/>
            <person name="Chiyoda S."/>
            <person name="Chovatia M."/>
            <person name="Davies K.M."/>
            <person name="Delmans M."/>
            <person name="Demura T."/>
            <person name="Dierschke T."/>
            <person name="Dolan L."/>
            <person name="Dorantes-Acosta A.E."/>
            <person name="Eklund D.M."/>
            <person name="Florent S.N."/>
            <person name="Flores-Sandoval E."/>
            <person name="Fujiyama A."/>
            <person name="Fukuzawa H."/>
            <person name="Galik B."/>
            <person name="Grimanelli D."/>
            <person name="Grimwood J."/>
            <person name="Grossniklaus U."/>
            <person name="Hamada T."/>
            <person name="Haseloff J."/>
            <person name="Hetherington A.J."/>
            <person name="Higo A."/>
            <person name="Hirakawa Y."/>
            <person name="Hundley H.N."/>
            <person name="Ikeda Y."/>
            <person name="Inoue K."/>
            <person name="Inoue S.I."/>
            <person name="Ishida S."/>
            <person name="Jia Q."/>
            <person name="Kakita M."/>
            <person name="Kanazawa T."/>
            <person name="Kawai Y."/>
            <person name="Kawashima T."/>
            <person name="Kennedy M."/>
            <person name="Kinose K."/>
            <person name="Kinoshita T."/>
            <person name="Kohara Y."/>
            <person name="Koide E."/>
            <person name="Komatsu K."/>
            <person name="Kopischke S."/>
            <person name="Kubo M."/>
            <person name="Kyozuka J."/>
            <person name="Lagercrantz U."/>
            <person name="Lin S.S."/>
            <person name="Lindquist E."/>
            <person name="Lipzen A.M."/>
            <person name="Lu C.W."/>
            <person name="De Luna E."/>
            <person name="Martienssen R.A."/>
            <person name="Minamino N."/>
            <person name="Mizutani M."/>
            <person name="Mizutani M."/>
            <person name="Mochizuki N."/>
            <person name="Monte I."/>
            <person name="Mosher R."/>
            <person name="Nagasaki H."/>
            <person name="Nakagami H."/>
            <person name="Naramoto S."/>
            <person name="Nishitani K."/>
            <person name="Ohtani M."/>
            <person name="Okamoto T."/>
            <person name="Okumura M."/>
            <person name="Phillips J."/>
            <person name="Pollak B."/>
            <person name="Reinders A."/>
            <person name="Rovekamp M."/>
            <person name="Sano R."/>
            <person name="Sawa S."/>
            <person name="Schmid M.W."/>
            <person name="Shirakawa M."/>
            <person name="Solano R."/>
            <person name="Spunde A."/>
            <person name="Suetsugu N."/>
            <person name="Sugano S."/>
            <person name="Sugiyama A."/>
            <person name="Sun R."/>
            <person name="Suzuki Y."/>
            <person name="Takenaka M."/>
            <person name="Takezawa D."/>
            <person name="Tomogane H."/>
            <person name="Tsuzuki M."/>
            <person name="Ueda T."/>
            <person name="Umeda M."/>
            <person name="Ward J.M."/>
            <person name="Watanabe Y."/>
            <person name="Yazaki K."/>
            <person name="Yokoyama R."/>
            <person name="Yoshitake Y."/>
            <person name="Yotsui I."/>
            <person name="Zachgo S."/>
            <person name="Schmutz J."/>
        </authorList>
    </citation>
    <scope>NUCLEOTIDE SEQUENCE [LARGE SCALE GENOMIC DNA]</scope>
    <source>
        <strain evidence="2">Tak-1</strain>
    </source>
</reference>
<dbReference type="EMBL" id="KZ772781">
    <property type="protein sequence ID" value="PTQ31626.1"/>
    <property type="molecule type" value="Genomic_DNA"/>
</dbReference>
<accession>A0A2R6WCP6</accession>
<dbReference type="AlphaFoldDB" id="A0A2R6WCP6"/>
<proteinExistence type="predicted"/>